<dbReference type="InterPro" id="IPR049492">
    <property type="entry name" value="BD-FAE-like_dom"/>
</dbReference>
<evidence type="ECO:0000313" key="4">
    <source>
        <dbReference type="Proteomes" id="UP001194539"/>
    </source>
</evidence>
<dbReference type="Pfam" id="PF20434">
    <property type="entry name" value="BD-FAE"/>
    <property type="match status" value="1"/>
</dbReference>
<name>A0ABS0NYE4_9BRAD</name>
<dbReference type="EMBL" id="JACEGD010000006">
    <property type="protein sequence ID" value="MBH5386018.1"/>
    <property type="molecule type" value="Genomic_DNA"/>
</dbReference>
<gene>
    <name evidence="3" type="ORF">H1B27_06920</name>
</gene>
<proteinExistence type="predicted"/>
<dbReference type="RefSeq" id="WP_197965467.1">
    <property type="nucleotide sequence ID" value="NZ_JACEGD010000006.1"/>
</dbReference>
<dbReference type="Proteomes" id="UP001194539">
    <property type="component" value="Unassembled WGS sequence"/>
</dbReference>
<accession>A0ABS0NYE4</accession>
<reference evidence="3 4" key="1">
    <citation type="submission" date="2020-07" db="EMBL/GenBank/DDBJ databases">
        <title>Bradyrhizobium diversity isolated from nodules of indigenous legumes of Western Australia.</title>
        <authorList>
            <person name="Klepa M.S."/>
        </authorList>
    </citation>
    <scope>NUCLEOTIDE SEQUENCE [LARGE SCALE GENOMIC DNA]</scope>
    <source>
        <strain evidence="3 4">CNPSo 4019</strain>
    </source>
</reference>
<protein>
    <submittedName>
        <fullName evidence="3">Alpha/beta hydrolase</fullName>
    </submittedName>
</protein>
<sequence length="286" mass="30662">MAENARSTIRSLDPRGKWSELSQAERNAAYDNNAAVKNSVALIAERNEASSRLRGTLKSHLDLPYGERANNKIDLYPAAKPDAPCLVFLHGGYWQRNSRELFAMLVEGVAAHGWSVAIPGYSLAPEVSLTDIVGEIPRALDWLAAHGASYGVAGPVVLSGWSAGAHLVAMALDHPRVHAGLALSGVYDLAPIRDTGLNDALKLTDQEIATLSPLRLPVTQKRLDIAYGSNELPALVCDSIDLSDKRVAAGAPGKLISVEGADHFTILEALRRPDGILVDAVRRLLD</sequence>
<dbReference type="GO" id="GO:0016787">
    <property type="term" value="F:hydrolase activity"/>
    <property type="evidence" value="ECO:0007669"/>
    <property type="project" value="UniProtKB-KW"/>
</dbReference>
<comment type="caution">
    <text evidence="3">The sequence shown here is derived from an EMBL/GenBank/DDBJ whole genome shotgun (WGS) entry which is preliminary data.</text>
</comment>
<evidence type="ECO:0000256" key="1">
    <source>
        <dbReference type="ARBA" id="ARBA00022801"/>
    </source>
</evidence>
<evidence type="ECO:0000313" key="3">
    <source>
        <dbReference type="EMBL" id="MBH5386018.1"/>
    </source>
</evidence>
<dbReference type="InterPro" id="IPR029058">
    <property type="entry name" value="AB_hydrolase_fold"/>
</dbReference>
<keyword evidence="1 3" id="KW-0378">Hydrolase</keyword>
<dbReference type="InterPro" id="IPR050300">
    <property type="entry name" value="GDXG_lipolytic_enzyme"/>
</dbReference>
<keyword evidence="4" id="KW-1185">Reference proteome</keyword>
<dbReference type="Gene3D" id="3.40.50.1820">
    <property type="entry name" value="alpha/beta hydrolase"/>
    <property type="match status" value="1"/>
</dbReference>
<dbReference type="PANTHER" id="PTHR48081">
    <property type="entry name" value="AB HYDROLASE SUPERFAMILY PROTEIN C4A8.06C"/>
    <property type="match status" value="1"/>
</dbReference>
<organism evidence="3 4">
    <name type="scientific">Bradyrhizobium diversitatis</name>
    <dbReference type="NCBI Taxonomy" id="2755406"/>
    <lineage>
        <taxon>Bacteria</taxon>
        <taxon>Pseudomonadati</taxon>
        <taxon>Pseudomonadota</taxon>
        <taxon>Alphaproteobacteria</taxon>
        <taxon>Hyphomicrobiales</taxon>
        <taxon>Nitrobacteraceae</taxon>
        <taxon>Bradyrhizobium</taxon>
    </lineage>
</organism>
<evidence type="ECO:0000259" key="2">
    <source>
        <dbReference type="Pfam" id="PF20434"/>
    </source>
</evidence>
<feature type="domain" description="BD-FAE-like" evidence="2">
    <location>
        <begin position="77"/>
        <end position="171"/>
    </location>
</feature>
<dbReference type="PANTHER" id="PTHR48081:SF33">
    <property type="entry name" value="KYNURENINE FORMAMIDASE"/>
    <property type="match status" value="1"/>
</dbReference>
<dbReference type="SUPFAM" id="SSF53474">
    <property type="entry name" value="alpha/beta-Hydrolases"/>
    <property type="match status" value="1"/>
</dbReference>